<keyword evidence="2" id="KW-1133">Transmembrane helix</keyword>
<keyword evidence="2" id="KW-0812">Transmembrane</keyword>
<evidence type="ECO:0000259" key="3">
    <source>
        <dbReference type="PROSITE" id="PS00022"/>
    </source>
</evidence>
<proteinExistence type="predicted"/>
<dbReference type="Gene3D" id="2.10.25.10">
    <property type="entry name" value="Laminin"/>
    <property type="match status" value="1"/>
</dbReference>
<evidence type="ECO:0000313" key="5">
    <source>
        <dbReference type="Proteomes" id="UP001530400"/>
    </source>
</evidence>
<dbReference type="Proteomes" id="UP001530400">
    <property type="component" value="Unassembled WGS sequence"/>
</dbReference>
<name>A0ABD3Q591_9STRA</name>
<feature type="region of interest" description="Disordered" evidence="1">
    <location>
        <begin position="1"/>
        <end position="26"/>
    </location>
</feature>
<keyword evidence="2" id="KW-0472">Membrane</keyword>
<feature type="domain" description="EGF-like" evidence="3">
    <location>
        <begin position="61"/>
        <end position="72"/>
    </location>
</feature>
<dbReference type="InterPro" id="IPR000742">
    <property type="entry name" value="EGF"/>
</dbReference>
<comment type="caution">
    <text evidence="4">The sequence shown here is derived from an EMBL/GenBank/DDBJ whole genome shotgun (WGS) entry which is preliminary data.</text>
</comment>
<evidence type="ECO:0000313" key="4">
    <source>
        <dbReference type="EMBL" id="KAL3794736.1"/>
    </source>
</evidence>
<protein>
    <recommendedName>
        <fullName evidence="3">EGF-like domain-containing protein</fullName>
    </recommendedName>
</protein>
<evidence type="ECO:0000256" key="2">
    <source>
        <dbReference type="SAM" id="Phobius"/>
    </source>
</evidence>
<dbReference type="AlphaFoldDB" id="A0ABD3Q591"/>
<accession>A0ABD3Q591</accession>
<organism evidence="4 5">
    <name type="scientific">Cyclotella atomus</name>
    <dbReference type="NCBI Taxonomy" id="382360"/>
    <lineage>
        <taxon>Eukaryota</taxon>
        <taxon>Sar</taxon>
        <taxon>Stramenopiles</taxon>
        <taxon>Ochrophyta</taxon>
        <taxon>Bacillariophyta</taxon>
        <taxon>Coscinodiscophyceae</taxon>
        <taxon>Thalassiosirophycidae</taxon>
        <taxon>Stephanodiscales</taxon>
        <taxon>Stephanodiscaceae</taxon>
        <taxon>Cyclotella</taxon>
    </lineage>
</organism>
<feature type="transmembrane region" description="Helical" evidence="2">
    <location>
        <begin position="84"/>
        <end position="103"/>
    </location>
</feature>
<sequence>MSSTSSKSDSKRSINTETILSQDEHPTNTPCDISCLNGGSCTFIEYFDYPIAGQNGYYMACQCPSSYRGGQCEILNSNSNKGKMTAVGVVISLTLVLLIGMAYRRRRQGNAARGNRFHSVYMDNLARDLGNLARENGSDDEDDGNLEEVEFDRRDTRESLEEVEDGALVLSVCEI</sequence>
<gene>
    <name evidence="4" type="ORF">ACHAWO_010293</name>
</gene>
<dbReference type="EMBL" id="JALLPJ020000343">
    <property type="protein sequence ID" value="KAL3794736.1"/>
    <property type="molecule type" value="Genomic_DNA"/>
</dbReference>
<evidence type="ECO:0000256" key="1">
    <source>
        <dbReference type="SAM" id="MobiDB-lite"/>
    </source>
</evidence>
<dbReference type="PROSITE" id="PS00022">
    <property type="entry name" value="EGF_1"/>
    <property type="match status" value="1"/>
</dbReference>
<feature type="compositionally biased region" description="Polar residues" evidence="1">
    <location>
        <begin position="15"/>
        <end position="26"/>
    </location>
</feature>
<keyword evidence="5" id="KW-1185">Reference proteome</keyword>
<reference evidence="4 5" key="1">
    <citation type="submission" date="2024-10" db="EMBL/GenBank/DDBJ databases">
        <title>Updated reference genomes for cyclostephanoid diatoms.</title>
        <authorList>
            <person name="Roberts W.R."/>
            <person name="Alverson A.J."/>
        </authorList>
    </citation>
    <scope>NUCLEOTIDE SEQUENCE [LARGE SCALE GENOMIC DNA]</scope>
    <source>
        <strain evidence="4 5">AJA010-31</strain>
    </source>
</reference>